<protein>
    <submittedName>
        <fullName evidence="1">Uncharacterized protein</fullName>
    </submittedName>
</protein>
<dbReference type="EMBL" id="AJWK01001615">
    <property type="status" value="NOT_ANNOTATED_CDS"/>
    <property type="molecule type" value="Genomic_DNA"/>
</dbReference>
<keyword evidence="2" id="KW-1185">Reference proteome</keyword>
<organism evidence="1 2">
    <name type="scientific">Lutzomyia longipalpis</name>
    <name type="common">Sand fly</name>
    <dbReference type="NCBI Taxonomy" id="7200"/>
    <lineage>
        <taxon>Eukaryota</taxon>
        <taxon>Metazoa</taxon>
        <taxon>Ecdysozoa</taxon>
        <taxon>Arthropoda</taxon>
        <taxon>Hexapoda</taxon>
        <taxon>Insecta</taxon>
        <taxon>Pterygota</taxon>
        <taxon>Neoptera</taxon>
        <taxon>Endopterygota</taxon>
        <taxon>Diptera</taxon>
        <taxon>Nematocera</taxon>
        <taxon>Psychodoidea</taxon>
        <taxon>Psychodidae</taxon>
        <taxon>Lutzomyia</taxon>
        <taxon>Lutzomyia</taxon>
    </lineage>
</organism>
<dbReference type="VEuPathDB" id="VectorBase:LLOJ000414"/>
<name>A0A1B0C8Z2_LUTLO</name>
<evidence type="ECO:0000313" key="2">
    <source>
        <dbReference type="Proteomes" id="UP000092461"/>
    </source>
</evidence>
<dbReference type="Proteomes" id="UP000092461">
    <property type="component" value="Unassembled WGS sequence"/>
</dbReference>
<reference evidence="1" key="1">
    <citation type="submission" date="2020-05" db="UniProtKB">
        <authorList>
            <consortium name="EnsemblMetazoa"/>
        </authorList>
    </citation>
    <scope>IDENTIFICATION</scope>
    <source>
        <strain evidence="1">Jacobina</strain>
    </source>
</reference>
<dbReference type="AlphaFoldDB" id="A0A1B0C8Z2"/>
<accession>A0A1B0C8Z2</accession>
<dbReference type="EnsemblMetazoa" id="LLOJ000414-RA">
    <property type="protein sequence ID" value="LLOJ000414-PA"/>
    <property type="gene ID" value="LLOJ000414"/>
</dbReference>
<sequence length="74" mass="8377">MSGARWHFSFLPAGWKIVLWLPKPNFRTSIAQSTNSPVTIRRRKHPKMQPNIDPGSNSRIYCGCVSLAESSIFC</sequence>
<proteinExistence type="predicted"/>
<dbReference type="EMBL" id="AJWK01001614">
    <property type="status" value="NOT_ANNOTATED_CDS"/>
    <property type="molecule type" value="Genomic_DNA"/>
</dbReference>
<evidence type="ECO:0000313" key="1">
    <source>
        <dbReference type="EnsemblMetazoa" id="LLOJ000414-PA"/>
    </source>
</evidence>